<feature type="domain" description="Luciferase-like" evidence="2">
    <location>
        <begin position="1"/>
        <end position="285"/>
    </location>
</feature>
<dbReference type="NCBIfam" id="TIGR03564">
    <property type="entry name" value="F420_MSMEG_4879"/>
    <property type="match status" value="1"/>
</dbReference>
<dbReference type="InterPro" id="IPR019910">
    <property type="entry name" value="Lucif-like_OxRdtase_MSMEG_4879"/>
</dbReference>
<dbReference type="Pfam" id="PF00296">
    <property type="entry name" value="Bac_luciferase"/>
    <property type="match status" value="1"/>
</dbReference>
<organism evidence="3 4">
    <name type="scientific">Pseudonocardia ailaonensis</name>
    <dbReference type="NCBI Taxonomy" id="367279"/>
    <lineage>
        <taxon>Bacteria</taxon>
        <taxon>Bacillati</taxon>
        <taxon>Actinomycetota</taxon>
        <taxon>Actinomycetes</taxon>
        <taxon>Pseudonocardiales</taxon>
        <taxon>Pseudonocardiaceae</taxon>
        <taxon>Pseudonocardia</taxon>
    </lineage>
</organism>
<dbReference type="Gene3D" id="3.20.20.30">
    <property type="entry name" value="Luciferase-like domain"/>
    <property type="match status" value="1"/>
</dbReference>
<dbReference type="InterPro" id="IPR036661">
    <property type="entry name" value="Luciferase-like_sf"/>
</dbReference>
<dbReference type="PANTHER" id="PTHR43244">
    <property type="match status" value="1"/>
</dbReference>
<sequence length="313" mass="32072">MDIGVALAASTDPARTANYVDAVVDQARDAAAAGLRSAWFGQRFDYDAVTLAALVGREVPGLAVGTSAVPVFGRHPLVLGANAVTAQAATEGRFRLGLAIGAKFLIEEPFGVAFERPVARLREFLAAIGPAVATGRTDFRGELVTAVTPERGGPLPGAAPVPVLVAAMGPQALRASGELADGILPFLAGPRTLENRIIPALAGAARAAGRPAPRVVALVAAVVTEDPDAVRGAAADQMGFYDNVPSYAKVVAEEGASRAADLALIGDAAAVAAGLRRYRDAGVDEIVLTQTDLHGPEDRRRTWELAGSLTTGG</sequence>
<dbReference type="InterPro" id="IPR050564">
    <property type="entry name" value="F420-G6PD/mer"/>
</dbReference>
<keyword evidence="4" id="KW-1185">Reference proteome</keyword>
<evidence type="ECO:0000313" key="3">
    <source>
        <dbReference type="EMBL" id="GAA1852385.1"/>
    </source>
</evidence>
<dbReference type="InterPro" id="IPR011251">
    <property type="entry name" value="Luciferase-like_dom"/>
</dbReference>
<dbReference type="EMBL" id="BAAAQK010000009">
    <property type="protein sequence ID" value="GAA1852385.1"/>
    <property type="molecule type" value="Genomic_DNA"/>
</dbReference>
<dbReference type="Proteomes" id="UP001500449">
    <property type="component" value="Unassembled WGS sequence"/>
</dbReference>
<dbReference type="RefSeq" id="WP_344417993.1">
    <property type="nucleotide sequence ID" value="NZ_BAAAQK010000009.1"/>
</dbReference>
<dbReference type="SUPFAM" id="SSF51679">
    <property type="entry name" value="Bacterial luciferase-like"/>
    <property type="match status" value="1"/>
</dbReference>
<accession>A0ABN2N4M1</accession>
<reference evidence="3 4" key="1">
    <citation type="journal article" date="2019" name="Int. J. Syst. Evol. Microbiol.">
        <title>The Global Catalogue of Microorganisms (GCM) 10K type strain sequencing project: providing services to taxonomists for standard genome sequencing and annotation.</title>
        <authorList>
            <consortium name="The Broad Institute Genomics Platform"/>
            <consortium name="The Broad Institute Genome Sequencing Center for Infectious Disease"/>
            <person name="Wu L."/>
            <person name="Ma J."/>
        </authorList>
    </citation>
    <scope>NUCLEOTIDE SEQUENCE [LARGE SCALE GENOMIC DNA]</scope>
    <source>
        <strain evidence="3 4">JCM 16009</strain>
    </source>
</reference>
<proteinExistence type="predicted"/>
<gene>
    <name evidence="3" type="ORF">GCM10009836_35570</name>
</gene>
<comment type="caution">
    <text evidence="3">The sequence shown here is derived from an EMBL/GenBank/DDBJ whole genome shotgun (WGS) entry which is preliminary data.</text>
</comment>
<dbReference type="CDD" id="cd01097">
    <property type="entry name" value="Tetrahydromethanopterin_reductase"/>
    <property type="match status" value="1"/>
</dbReference>
<keyword evidence="1" id="KW-0560">Oxidoreductase</keyword>
<evidence type="ECO:0000313" key="4">
    <source>
        <dbReference type="Proteomes" id="UP001500449"/>
    </source>
</evidence>
<name>A0ABN2N4M1_9PSEU</name>
<evidence type="ECO:0000259" key="2">
    <source>
        <dbReference type="Pfam" id="PF00296"/>
    </source>
</evidence>
<protein>
    <submittedName>
        <fullName evidence="3">TIGR03564 family F420-dependent LLM class oxidoreductase</fullName>
    </submittedName>
</protein>
<evidence type="ECO:0000256" key="1">
    <source>
        <dbReference type="ARBA" id="ARBA00023002"/>
    </source>
</evidence>
<dbReference type="PANTHER" id="PTHR43244:SF1">
    <property type="entry name" value="5,10-METHYLENETETRAHYDROMETHANOPTERIN REDUCTASE"/>
    <property type="match status" value="1"/>
</dbReference>